<name>A0A3E1KC58_9GAMM</name>
<evidence type="ECO:0000313" key="2">
    <source>
        <dbReference type="EMBL" id="RFF32316.1"/>
    </source>
</evidence>
<gene>
    <name evidence="2" type="ORF">DZC52_02305</name>
</gene>
<dbReference type="PROSITE" id="PS50042">
    <property type="entry name" value="CNMP_BINDING_3"/>
    <property type="match status" value="1"/>
</dbReference>
<dbReference type="AlphaFoldDB" id="A0A3E1KC58"/>
<dbReference type="OrthoDB" id="190787at2"/>
<dbReference type="Proteomes" id="UP000260351">
    <property type="component" value="Unassembled WGS sequence"/>
</dbReference>
<dbReference type="SUPFAM" id="SSF51206">
    <property type="entry name" value="cAMP-binding domain-like"/>
    <property type="match status" value="1"/>
</dbReference>
<proteinExistence type="predicted"/>
<dbReference type="RefSeq" id="WP_116649498.1">
    <property type="nucleotide sequence ID" value="NZ_QUZK01000012.1"/>
</dbReference>
<accession>A0A3E1KC58</accession>
<evidence type="ECO:0000313" key="3">
    <source>
        <dbReference type="Proteomes" id="UP000260351"/>
    </source>
</evidence>
<reference evidence="2 3" key="1">
    <citation type="submission" date="2018-08" db="EMBL/GenBank/DDBJ databases">
        <title>Wenzhouxiangella salilacus sp. nov., a novel bacterium isolated from a saline lake in Xinjiang Province, China.</title>
        <authorList>
            <person name="Han S."/>
        </authorList>
    </citation>
    <scope>NUCLEOTIDE SEQUENCE [LARGE SCALE GENOMIC DNA]</scope>
    <source>
        <strain evidence="2 3">XDB06</strain>
    </source>
</reference>
<dbReference type="EMBL" id="QUZK01000012">
    <property type="protein sequence ID" value="RFF32316.1"/>
    <property type="molecule type" value="Genomic_DNA"/>
</dbReference>
<dbReference type="InterPro" id="IPR018490">
    <property type="entry name" value="cNMP-bd_dom_sf"/>
</dbReference>
<organism evidence="2 3">
    <name type="scientific">Wenzhouxiangella sediminis</name>
    <dbReference type="NCBI Taxonomy" id="1792836"/>
    <lineage>
        <taxon>Bacteria</taxon>
        <taxon>Pseudomonadati</taxon>
        <taxon>Pseudomonadota</taxon>
        <taxon>Gammaproteobacteria</taxon>
        <taxon>Chromatiales</taxon>
        <taxon>Wenzhouxiangellaceae</taxon>
        <taxon>Wenzhouxiangella</taxon>
    </lineage>
</organism>
<feature type="domain" description="Cyclic nucleotide-binding" evidence="1">
    <location>
        <begin position="15"/>
        <end position="101"/>
    </location>
</feature>
<protein>
    <submittedName>
        <fullName evidence="2">Cyclic nucleotide-binding domain-containing protein</fullName>
    </submittedName>
</protein>
<dbReference type="Pfam" id="PF00027">
    <property type="entry name" value="cNMP_binding"/>
    <property type="match status" value="1"/>
</dbReference>
<sequence>MQAKEIAELLEKSDFFGGLDAEHRDWLAEHASETRFEDGQLVARHGDTADRFFLVLDGELVVEVPALTGPTLEVTRLGPGKIFGWSWLIEPYRWHFNARAAGPTRVLDFDGLAILKRAEDEPKFGYALLRRFSALMGTRLESAQRKMMDQWSPAGLP</sequence>
<dbReference type="SMART" id="SM00100">
    <property type="entry name" value="cNMP"/>
    <property type="match status" value="1"/>
</dbReference>
<dbReference type="Gene3D" id="2.60.120.10">
    <property type="entry name" value="Jelly Rolls"/>
    <property type="match status" value="1"/>
</dbReference>
<dbReference type="InterPro" id="IPR014710">
    <property type="entry name" value="RmlC-like_jellyroll"/>
</dbReference>
<evidence type="ECO:0000259" key="1">
    <source>
        <dbReference type="PROSITE" id="PS50042"/>
    </source>
</evidence>
<dbReference type="CDD" id="cd00038">
    <property type="entry name" value="CAP_ED"/>
    <property type="match status" value="1"/>
</dbReference>
<dbReference type="InterPro" id="IPR000595">
    <property type="entry name" value="cNMP-bd_dom"/>
</dbReference>
<keyword evidence="3" id="KW-1185">Reference proteome</keyword>
<comment type="caution">
    <text evidence="2">The sequence shown here is derived from an EMBL/GenBank/DDBJ whole genome shotgun (WGS) entry which is preliminary data.</text>
</comment>